<name>A0A9N9ASA6_9GLOM</name>
<dbReference type="AlphaFoldDB" id="A0A9N9ASA6"/>
<reference evidence="1" key="1">
    <citation type="submission" date="2021-06" db="EMBL/GenBank/DDBJ databases">
        <authorList>
            <person name="Kallberg Y."/>
            <person name="Tangrot J."/>
            <person name="Rosling A."/>
        </authorList>
    </citation>
    <scope>NUCLEOTIDE SEQUENCE</scope>
    <source>
        <strain evidence="1">UK204</strain>
    </source>
</reference>
<accession>A0A9N9ASA6</accession>
<evidence type="ECO:0000313" key="2">
    <source>
        <dbReference type="Proteomes" id="UP000789570"/>
    </source>
</evidence>
<comment type="caution">
    <text evidence="1">The sequence shown here is derived from an EMBL/GenBank/DDBJ whole genome shotgun (WGS) entry which is preliminary data.</text>
</comment>
<organism evidence="1 2">
    <name type="scientific">Funneliformis caledonium</name>
    <dbReference type="NCBI Taxonomy" id="1117310"/>
    <lineage>
        <taxon>Eukaryota</taxon>
        <taxon>Fungi</taxon>
        <taxon>Fungi incertae sedis</taxon>
        <taxon>Mucoromycota</taxon>
        <taxon>Glomeromycotina</taxon>
        <taxon>Glomeromycetes</taxon>
        <taxon>Glomerales</taxon>
        <taxon>Glomeraceae</taxon>
        <taxon>Funneliformis</taxon>
    </lineage>
</organism>
<keyword evidence="2" id="KW-1185">Reference proteome</keyword>
<evidence type="ECO:0000313" key="1">
    <source>
        <dbReference type="EMBL" id="CAG8539866.1"/>
    </source>
</evidence>
<dbReference type="Proteomes" id="UP000789570">
    <property type="component" value="Unassembled WGS sequence"/>
</dbReference>
<dbReference type="OrthoDB" id="2491524at2759"/>
<dbReference type="EMBL" id="CAJVPQ010001232">
    <property type="protein sequence ID" value="CAG8539866.1"/>
    <property type="molecule type" value="Genomic_DNA"/>
</dbReference>
<protein>
    <submittedName>
        <fullName evidence="1">6393_t:CDS:1</fullName>
    </submittedName>
</protein>
<sequence length="192" mass="22486">MRRTGSLQYVFPSFQVTINAQFQCKNARVYYDNDKYGVGLFTLSIYEEFSSKQKEEKEAQKEKVYEAKDIFTQTFGSYCKLDKQHLTTHRPSSCTTSLDGRVFQGNKHYVYRSVKKLDVTDDKFLGHSVLRTYVTNTFPKNISYLQFLNEIFPPYAKTWEGMKSSWSKRFLREINDLGKDVIEKSMGEIPPK</sequence>
<gene>
    <name evidence="1" type="ORF">FCALED_LOCUS5586</name>
</gene>
<proteinExistence type="predicted"/>